<dbReference type="PANTHER" id="PTHR35149">
    <property type="entry name" value="SLL5132 PROTEIN"/>
    <property type="match status" value="1"/>
</dbReference>
<dbReference type="InterPro" id="IPR011089">
    <property type="entry name" value="GmrSD_C"/>
</dbReference>
<dbReference type="Pfam" id="PF07510">
    <property type="entry name" value="GmrSD_C"/>
    <property type="match status" value="1"/>
</dbReference>
<accession>A0ABV1KHH0</accession>
<dbReference type="Proteomes" id="UP001494902">
    <property type="component" value="Unassembled WGS sequence"/>
</dbReference>
<dbReference type="RefSeq" id="WP_349300956.1">
    <property type="nucleotide sequence ID" value="NZ_JBEDNQ010000012.1"/>
</dbReference>
<feature type="region of interest" description="Disordered" evidence="1">
    <location>
        <begin position="408"/>
        <end position="435"/>
    </location>
</feature>
<evidence type="ECO:0000313" key="3">
    <source>
        <dbReference type="EMBL" id="MEQ3553883.1"/>
    </source>
</evidence>
<sequence>MVGIEASDRDSGFRIFESMNDRGARLTSVDLMKSFLLSRAKDGQQELNASWRAMIAEVTRQRGDADAPKEFLRAYLISQHADIASGSDVQEIINAPHIWARRNLKTLGLTQEGEPYQAFVSNLIDLGRVLGKLTAATKQPYEMNGASSLYYNHVNGATAQMALILATICSGDLTSTIDEKARIAANFVDLLVVHRTVNDESTRQDDLNAEIHGLIPLVRRCPTPTALSSKLGALVPPDSFDGLPNFGLRGDNRSQFRYILARLTAYTEIEMGHKDAIDQYLSSDDPWHSEHLFADHPGRRPNLVPREFRAVRNRIGGLGLLKDSDNPSIRDLAYADKIEWYRSRNTLLAALSPHLHRNNPSLRRFRSSHELDGVLRAFKADEDIREVVEQRGRLYRALAGRVWSHRRLGLTPPPADATESGGRSTPHLPTPGPPA</sequence>
<evidence type="ECO:0000313" key="4">
    <source>
        <dbReference type="Proteomes" id="UP001494902"/>
    </source>
</evidence>
<organism evidence="3 4">
    <name type="scientific">Pseudonocardia nematodicida</name>
    <dbReference type="NCBI Taxonomy" id="1206997"/>
    <lineage>
        <taxon>Bacteria</taxon>
        <taxon>Bacillati</taxon>
        <taxon>Actinomycetota</taxon>
        <taxon>Actinomycetes</taxon>
        <taxon>Pseudonocardiales</taxon>
        <taxon>Pseudonocardiaceae</taxon>
        <taxon>Pseudonocardia</taxon>
    </lineage>
</organism>
<keyword evidence="4" id="KW-1185">Reference proteome</keyword>
<evidence type="ECO:0000256" key="1">
    <source>
        <dbReference type="SAM" id="MobiDB-lite"/>
    </source>
</evidence>
<reference evidence="3 4" key="1">
    <citation type="submission" date="2024-03" db="EMBL/GenBank/DDBJ databases">
        <title>Draft genome sequence of Pseudonocardia nematodicida JCM 31783.</title>
        <authorList>
            <person name="Butdee W."/>
            <person name="Duangmal K."/>
        </authorList>
    </citation>
    <scope>NUCLEOTIDE SEQUENCE [LARGE SCALE GENOMIC DNA]</scope>
    <source>
        <strain evidence="3 4">JCM 31783</strain>
    </source>
</reference>
<name>A0ABV1KHH0_9PSEU</name>
<proteinExistence type="predicted"/>
<comment type="caution">
    <text evidence="3">The sequence shown here is derived from an EMBL/GenBank/DDBJ whole genome shotgun (WGS) entry which is preliminary data.</text>
</comment>
<dbReference type="EMBL" id="JBEDNQ010000012">
    <property type="protein sequence ID" value="MEQ3553883.1"/>
    <property type="molecule type" value="Genomic_DNA"/>
</dbReference>
<evidence type="ECO:0000259" key="2">
    <source>
        <dbReference type="Pfam" id="PF07510"/>
    </source>
</evidence>
<protein>
    <recommendedName>
        <fullName evidence="2">GmrSD restriction endonucleases C-terminal domain-containing protein</fullName>
    </recommendedName>
</protein>
<feature type="domain" description="GmrSD restriction endonucleases C-terminal" evidence="2">
    <location>
        <begin position="250"/>
        <end position="349"/>
    </location>
</feature>
<dbReference type="PANTHER" id="PTHR35149:SF1">
    <property type="entry name" value="DUF5655 DOMAIN-CONTAINING PROTEIN"/>
    <property type="match status" value="1"/>
</dbReference>
<gene>
    <name evidence="3" type="ORF">WIS52_25695</name>
</gene>